<dbReference type="GO" id="GO:0097550">
    <property type="term" value="C:transcription preinitiation complex"/>
    <property type="evidence" value="ECO:0007669"/>
    <property type="project" value="TreeGrafter"/>
</dbReference>
<evidence type="ECO:0000256" key="1">
    <source>
        <dbReference type="ARBA" id="ARBA00004123"/>
    </source>
</evidence>
<dbReference type="SUPFAM" id="SSF47336">
    <property type="entry name" value="ACP-like"/>
    <property type="match status" value="2"/>
</dbReference>
<dbReference type="GO" id="GO:0003677">
    <property type="term" value="F:DNA binding"/>
    <property type="evidence" value="ECO:0007669"/>
    <property type="project" value="UniProtKB-KW"/>
</dbReference>
<dbReference type="InterPro" id="IPR001650">
    <property type="entry name" value="Helicase_C-like"/>
</dbReference>
<dbReference type="GO" id="GO:0006367">
    <property type="term" value="P:transcription initiation at RNA polymerase II promoter"/>
    <property type="evidence" value="ECO:0007669"/>
    <property type="project" value="InterPro"/>
</dbReference>
<evidence type="ECO:0000256" key="16">
    <source>
        <dbReference type="ARBA" id="ARBA00044799"/>
    </source>
</evidence>
<dbReference type="SUPFAM" id="SSF56801">
    <property type="entry name" value="Acetyl-CoA synthetase-like"/>
    <property type="match status" value="2"/>
</dbReference>
<feature type="region of interest" description="Disordered" evidence="19">
    <location>
        <begin position="1001"/>
        <end position="1021"/>
    </location>
</feature>
<comment type="catalytic activity">
    <reaction evidence="18">
        <text>ATP + H2O = ADP + phosphate + H(+)</text>
        <dbReference type="Rhea" id="RHEA:13065"/>
        <dbReference type="ChEBI" id="CHEBI:15377"/>
        <dbReference type="ChEBI" id="CHEBI:15378"/>
        <dbReference type="ChEBI" id="CHEBI:30616"/>
        <dbReference type="ChEBI" id="CHEBI:43474"/>
        <dbReference type="ChEBI" id="CHEBI:456216"/>
        <dbReference type="EC" id="5.6.2.4"/>
    </reaction>
</comment>
<dbReference type="SUPFAM" id="SSF52540">
    <property type="entry name" value="P-loop containing nucleoside triphosphate hydrolases"/>
    <property type="match status" value="2"/>
</dbReference>
<dbReference type="CTD" id="9802651"/>
<dbReference type="InterPro" id="IPR045851">
    <property type="entry name" value="AMP-bd_C_sf"/>
</dbReference>
<dbReference type="RefSeq" id="XP_053587334.1">
    <property type="nucleotide sequence ID" value="XM_053727757.1"/>
</dbReference>
<keyword evidence="6" id="KW-0227">DNA damage</keyword>
<keyword evidence="8" id="KW-0347">Helicase</keyword>
<dbReference type="SUPFAM" id="SSF52777">
    <property type="entry name" value="CoA-dependent acyltransferases"/>
    <property type="match status" value="4"/>
</dbReference>
<keyword evidence="7" id="KW-0378">Hydrolase</keyword>
<evidence type="ECO:0000256" key="11">
    <source>
        <dbReference type="ARBA" id="ARBA00023204"/>
    </source>
</evidence>
<dbReference type="Pfam" id="PF04851">
    <property type="entry name" value="ResIII"/>
    <property type="match status" value="1"/>
</dbReference>
<feature type="domain" description="Helicase C-terminal" evidence="22">
    <location>
        <begin position="549"/>
        <end position="720"/>
    </location>
</feature>
<dbReference type="GO" id="GO:0000112">
    <property type="term" value="C:nucleotide-excision repair factor 3 complex"/>
    <property type="evidence" value="ECO:0007669"/>
    <property type="project" value="TreeGrafter"/>
</dbReference>
<evidence type="ECO:0000256" key="19">
    <source>
        <dbReference type="SAM" id="MobiDB-lite"/>
    </source>
</evidence>
<evidence type="ECO:0000256" key="15">
    <source>
        <dbReference type="ARBA" id="ARBA00034808"/>
    </source>
</evidence>
<dbReference type="GeneID" id="9802651"/>
<organism evidence="23 24">
    <name type="scientific">Caenorhabditis remanei</name>
    <name type="common">Caenorhabditis vulgaris</name>
    <dbReference type="NCBI Taxonomy" id="31234"/>
    <lineage>
        <taxon>Eukaryota</taxon>
        <taxon>Metazoa</taxon>
        <taxon>Ecdysozoa</taxon>
        <taxon>Nematoda</taxon>
        <taxon>Chromadorea</taxon>
        <taxon>Rhabditida</taxon>
        <taxon>Rhabditina</taxon>
        <taxon>Rhabditomorpha</taxon>
        <taxon>Rhabditoidea</taxon>
        <taxon>Rhabditidae</taxon>
        <taxon>Peloderinae</taxon>
        <taxon>Caenorhabditis</taxon>
    </lineage>
</organism>
<feature type="compositionally biased region" description="Acidic residues" evidence="19">
    <location>
        <begin position="1003"/>
        <end position="1018"/>
    </location>
</feature>
<dbReference type="Gene3D" id="3.40.50.12780">
    <property type="entry name" value="N-terminal domain of ligase-like"/>
    <property type="match status" value="2"/>
</dbReference>
<dbReference type="InterPro" id="IPR042099">
    <property type="entry name" value="ANL_N_sf"/>
</dbReference>
<dbReference type="FunFam" id="3.40.50.300:FF:000077">
    <property type="entry name" value="Probable DNA repair helicase RAD25"/>
    <property type="match status" value="1"/>
</dbReference>
<evidence type="ECO:0000256" key="13">
    <source>
        <dbReference type="ARBA" id="ARBA00023242"/>
    </source>
</evidence>
<dbReference type="SUPFAM" id="SSF53474">
    <property type="entry name" value="alpha/beta-Hydrolases"/>
    <property type="match status" value="1"/>
</dbReference>
<dbReference type="NCBIfam" id="TIGR00603">
    <property type="entry name" value="rad25"/>
    <property type="match status" value="1"/>
</dbReference>
<dbReference type="InterPro" id="IPR006935">
    <property type="entry name" value="Helicase/UvrB_N"/>
</dbReference>
<dbReference type="Gene3D" id="3.30.559.30">
    <property type="entry name" value="Nonribosomal peptide synthetase, condensation domain"/>
    <property type="match status" value="2"/>
</dbReference>
<dbReference type="Gene3D" id="3.40.50.300">
    <property type="entry name" value="P-loop containing nucleotide triphosphate hydrolases"/>
    <property type="match status" value="2"/>
</dbReference>
<dbReference type="Pfam" id="PF16203">
    <property type="entry name" value="ERCC3_RAD25_C"/>
    <property type="match status" value="1"/>
</dbReference>
<dbReference type="PANTHER" id="PTHR11274">
    <property type="entry name" value="RAD25/XP-B DNA REPAIR HELICASE"/>
    <property type="match status" value="1"/>
</dbReference>
<dbReference type="InterPro" id="IPR001161">
    <property type="entry name" value="XPB/Ssl2"/>
</dbReference>
<keyword evidence="4" id="KW-0597">Phosphoprotein</keyword>
<dbReference type="Pfam" id="PF00668">
    <property type="entry name" value="Condensation"/>
    <property type="match status" value="2"/>
</dbReference>
<dbReference type="SMART" id="SM00487">
    <property type="entry name" value="DEXDc"/>
    <property type="match status" value="1"/>
</dbReference>
<dbReference type="InterPro" id="IPR032830">
    <property type="entry name" value="XPB/Ssl2_N"/>
</dbReference>
<dbReference type="Proteomes" id="UP000483820">
    <property type="component" value="Chromosome III"/>
</dbReference>
<dbReference type="GO" id="GO:0005524">
    <property type="term" value="F:ATP binding"/>
    <property type="evidence" value="ECO:0007669"/>
    <property type="project" value="UniProtKB-KW"/>
</dbReference>
<dbReference type="Gene3D" id="1.10.1200.10">
    <property type="entry name" value="ACP-like"/>
    <property type="match status" value="2"/>
</dbReference>
<dbReference type="Gene3D" id="3.30.559.10">
    <property type="entry name" value="Chloramphenicol acetyltransferase-like domain"/>
    <property type="match status" value="2"/>
</dbReference>
<feature type="domain" description="Helicase ATP-binding" evidence="21">
    <location>
        <begin position="328"/>
        <end position="495"/>
    </location>
</feature>
<evidence type="ECO:0000256" key="18">
    <source>
        <dbReference type="ARBA" id="ARBA00048988"/>
    </source>
</evidence>
<dbReference type="SMART" id="SM00490">
    <property type="entry name" value="HELICc"/>
    <property type="match status" value="1"/>
</dbReference>
<accession>A0A6A5H4N3</accession>
<feature type="domain" description="Carrier" evidence="20">
    <location>
        <begin position="2268"/>
        <end position="2343"/>
    </location>
</feature>
<evidence type="ECO:0000256" key="5">
    <source>
        <dbReference type="ARBA" id="ARBA00022741"/>
    </source>
</evidence>
<dbReference type="PROSITE" id="PS00012">
    <property type="entry name" value="PHOSPHOPANTETHEINE"/>
    <property type="match status" value="1"/>
</dbReference>
<proteinExistence type="inferred from homology"/>
<gene>
    <name evidence="23" type="ORF">GCK72_010235</name>
</gene>
<evidence type="ECO:0000256" key="3">
    <source>
        <dbReference type="ARBA" id="ARBA00022450"/>
    </source>
</evidence>
<dbReference type="FunFam" id="3.40.50.300:FF:000117">
    <property type="entry name" value="Putative DNA repair helicase rad25"/>
    <property type="match status" value="1"/>
</dbReference>
<name>A0A6A5H4N3_CAERE</name>
<dbReference type="InterPro" id="IPR009081">
    <property type="entry name" value="PP-bd_ACP"/>
</dbReference>
<evidence type="ECO:0000259" key="21">
    <source>
        <dbReference type="PROSITE" id="PS51192"/>
    </source>
</evidence>
<evidence type="ECO:0000313" key="23">
    <source>
        <dbReference type="EMBL" id="KAF1761975.1"/>
    </source>
</evidence>
<comment type="caution">
    <text evidence="23">The sequence shown here is derived from an EMBL/GenBank/DDBJ whole genome shotgun (WGS) entry which is preliminary data.</text>
</comment>
<dbReference type="Pfam" id="PF13625">
    <property type="entry name" value="Helicase_C_3"/>
    <property type="match status" value="1"/>
</dbReference>
<evidence type="ECO:0000256" key="12">
    <source>
        <dbReference type="ARBA" id="ARBA00023235"/>
    </source>
</evidence>
<dbReference type="PROSITE" id="PS50075">
    <property type="entry name" value="CARRIER"/>
    <property type="match status" value="2"/>
</dbReference>
<dbReference type="KEGG" id="crq:GCK72_010235"/>
<dbReference type="GO" id="GO:0016787">
    <property type="term" value="F:hydrolase activity"/>
    <property type="evidence" value="ECO:0007669"/>
    <property type="project" value="UniProtKB-KW"/>
</dbReference>
<dbReference type="EC" id="5.6.2.4" evidence="15"/>
<dbReference type="Gene3D" id="3.30.300.30">
    <property type="match status" value="2"/>
</dbReference>
<dbReference type="InterPro" id="IPR006162">
    <property type="entry name" value="Ppantetheine_attach_site"/>
</dbReference>
<evidence type="ECO:0000256" key="8">
    <source>
        <dbReference type="ARBA" id="ARBA00022806"/>
    </source>
</evidence>
<keyword evidence="9" id="KW-0067">ATP-binding</keyword>
<keyword evidence="13" id="KW-0539">Nucleus</keyword>
<comment type="subcellular location">
    <subcellularLocation>
        <location evidence="1">Nucleus</location>
    </subcellularLocation>
</comment>
<feature type="domain" description="Carrier" evidence="20">
    <location>
        <begin position="3268"/>
        <end position="3343"/>
    </location>
</feature>
<sequence>MATKDRKRRGKWDTFKSDEAPSSSGAGGSDKDTAAAVPKAASHNLNADNTSSVMVDEFGAKDYRKDMPLKGDFTARPLWVAPDGHIFLESFSPVYKHARDFLIAISEPVCRPQHIHEYQLTAYSLYAAVSVGLQTKDIIEYLERLSKSQLPKGVITFIQMCTVSYGKVKLVLKHNRYFVESRHSDVMQKLLKDTVIQSCILDDRVQPAQQTNEPAQEKIKFSHGNEKDISEKDGGDAADGNVPADIDEFYGKIDGDDEEDAEIRNLQLLTFEIKQETIETVQRRCIELEYPLLAEYDFRNDTMNPNLGIDLKPSTTLRPYQEKSLRKMFGNSRARSGVIVLPCGAGKTLVGVTAVTTVNKRCLVLANSNVSVEQWRAQFKLWSTIQDKQLVRFTREAKDPAPSGADATKPVVCISTYSMVAYSGRRTLQAEEAMKFIEKQEWGLLLLDEVHTIPAKMFRRVLTIVQAHCKLGLTATLVREDDKITDLNFLIGPKIYEANWMELQKAGHIAKVQCAEVWCPMTSAFYSYYLRSQIARKLLLAVMNPNKFRICQFLIKFHERRNDKIIVFSDNVFALKRYAIEMQKPFLYGETSQNERMKILQNFQYNPRVNTIFVSKVADTSFDLPEANVLIQISAHGGSRRQEAQRLGRILRAKKHSTDQFNAFFYSLVSQDTVEMGYSRKRQRFLVNQGYAYKVVNKLPGMESEDLKLATKESQLQLLSQVLATSDADAEEEDIKEELADGTIRIARREATMASMSGGQGAQYHAKAKAITERHPLFKRFRHEDETEIRTKEGICVATFENCKAVKQKRMTETDEMMFGIFGIESSPMKTSDIPPEVSAINARLILPKASDQYVSHVEIRNYEIPLNPSFQDIFYCSPSEIKLCQKEKNEIYLHVNLEKEYQTSRSVLFEGILLMLEELKVKKEIKRIKVLCIPFVHFGKVRICVKLDEKTKDIRVEIFNSFGSLFGFVEIPENESRRNWEIEEKEELFLTEKMLRIKYSTEDENSEESEKESEETSDIPNASGLSLTLNFLITILQNKMNLLKPLTDDVSFTPLPYLGVDSLRLAELEFHIANSQELKNCQLKPPYLIPFKTLSQVAEFLDMKRKEITRNGILPSVTTFVSNNSKVPDIEKETIYFHENHSKFRIPLSSQQKRILFIREFEKEYLNPTTVSQFDESVLLHFSIFQHDRVTEILNSLIMIHSILRTQYEEDFQFILSGTECFVMIKYEERDISYCHNLNVVTAIQCCLRSHQYLHITFNHISIDGRSLQIFYRQFKEMLSSRRSNRPKSPLQYRDYCRSNSTTSTECLKYWKKYLNLEQIELEKLPSDFPGLSDFSTSSYIYKSFPTRLQRKFDDFCHQFSFSRFELFFGILEISLHRVFGVSAPFLIGFAVDQRTFPYFETIGCFTNVLLYISLNFSTNQLTNQLKNCQKTLRETRSHGDIPYESLVKLLGTEGSLFKVFVVSDIVETHLTSEVISKSERRVRFEDETMIVEIVQDSEDSQEKERKRIAKYPMTFYLRQFGNGQLQIEVEYASELFKSETIDSILEEMFRIVNSMSCVSKDQKTQSLLNRFTEKKPYKRSDFPSSTVSQIIFSNNSKCDVRYLQKNSSVHPNEFSSFLLKNHMKMYCQLLNEYPILINIPRSPDLILATLGAWKSGFYPVPLHRDATNEQIQKTCDGLGLKMEGTVILRNLDNFKSIKIKQEFPRRQIFNRTALFDFAYVTSTSGSTGTPKLVGTSFEGHSNLARQYTTSFQLSSRDIIGQVVDPSFDIFFADIVKTFTNGARLLLSRDSIPTSSELLECSNVYLMPAFISRLPDLKCLNNLETLQYGGEPIASQFLKLIHQNNKELNVWQEFGLTEQTVYSTRKKIRPLNIYNSEEIKMIGDPYDNIRIEVNSFSGSNNSSENCIRGQLVLKGIGLMRGYFDVTKCVLDQFNTGDEVRKLKNGDIIFIGRKDLQVKIRGHRVDLFEIECTALSSKLLEYCSCIAIGNQKIILFYKLKSSNNDQDQLSKFIDYLEKQLLSYKMPSQLIPLSSFPLTRTGKIDKKQLANMVMNSENSCEIVRERKEIGNIILNRNDDRTGKLHDLLKKWLQHYSNESSRIEFNLSFENNLEAIPVAFKISHAYCMAICKVFQISTSFPIATTFVNRTENNWNTVSMFGNTLPLMYYPEQDLHQFCERFFELAENSNVPLNEVLTRGSSGVGNFADFAFNSHKSIGNNRENNGVCQFPMLLTVSETENLARIEFDNDHISQETAENLRNEILHLLGCRRAEHHERVNFVEVFQLFLKSKVSENTDFFHSGGHSLTAMKLIDYLSDLIGIDVPLKLIFEFRTPKQFEKAVNSLKVNRDPVATIMDKTVPKVTEKSFPRALSSEGTQSFLKETETFKFPLSRQQEQMFYLAQLTSASLEYQLPFIQPFPSTVSPSEIHLSLLMTIQEQNIFRTIFKMDPETGEPYQEVVSMTESFIRCHVESVQNEEKLHQTIRELCEEPIDVLSGHCLLKASFVTSSQKHIAFLHLHHLISDAKSTQLTNSTMKSFFDDSKKMAKRLKFTYLDYCSLEQGIRSNKIDNDYLKTLVNGLEGLNIGKGERMDPVKVFIDIPKQLISDRLINGKPGDTPFSLLLKMLSSSFTSQGRNFNIAFPVLNRNEKTSSLCGYFLNNLVINTDHLSKLPSILNNNMPYSELMREVRRISGTNLSIADVYVNCRYDLEYDESDDEILLNLVPLKLHFPVEIDVDLMANQTYRITMRSNKISENEIIRMLNKLKKDFAVVRKAQRNEKIVQSGENTLYGARKDVPSFPIPELYEKIFNSNVTSTFATSSVNSESLSYCQAYQNILRISQKLSRDFLVCRGIPIRSDDVIAVIGSKSIETTIKCLAVQFAGAAYLPIDEVYPQKRKREIMRDSVFCFKESNVLTDSKLVSNRQRRYSISTPFCLSYIISTSGTTGNPKSVAIGADSLSNLCVSSTITMRVSSSSRIFQFTNFVFDNSVLEVSMAISSQASLIYGSPNFDPFEFGNLVENVGITHCLLFPSLVQSFEIERIKSLPYWIVGGERLPQDLLNSALKTGIRVIQNYGPTETTAFAIAKQMKHGDFGCCIGYPAINTKGRITIKESGDQGELLISGKGIMRGYLNRQPSEYLKIIDEISWYSSGDKCRITPNSGVQFIGRTDSQVKVRGYRIELSEIERTIECHPDVIACKAIFEQESQQIHVFYTGNAIVSSSEVVRKRCEQLLEPQKVPSTFNGIKEFPLTNNSKIDKKKLMEIVKNSHVPNISETCPLETELSSIWMSLLNCSKPSSSDHFFLVGGHSLLLIRLRHLIETKLKVHLSVPEILENLKFDEMLQIIRNKKDFLEKKKRRTVVFFPGLYGGCTAYLKMIGQLKNSKEDIENIILLEEVLGNSVQEVASQYKTQIEEKVIDRISSYVFIGASSAGTFAFATSNQFEKEYDIIVILLDSGTFWNRIEKLDYSKHESDMMENLKNYEVDKGTANRMAESSWKNLQILKNYQPEIDTNSRKINVLSVDGSDLGWSKYSKNSKNFKIPGDHYSMLQDPEHLSDVLKIIEKIIRDQ</sequence>
<evidence type="ECO:0000256" key="9">
    <source>
        <dbReference type="ARBA" id="ARBA00022840"/>
    </source>
</evidence>
<evidence type="ECO:0000256" key="10">
    <source>
        <dbReference type="ARBA" id="ARBA00023125"/>
    </source>
</evidence>
<keyword evidence="3" id="KW-0596">Phosphopantetheine</keyword>
<dbReference type="PROSITE" id="PS51192">
    <property type="entry name" value="HELICASE_ATP_BIND_1"/>
    <property type="match status" value="1"/>
</dbReference>
<dbReference type="CDD" id="cd18789">
    <property type="entry name" value="SF2_C_XPB"/>
    <property type="match status" value="1"/>
</dbReference>
<dbReference type="InterPro" id="IPR036736">
    <property type="entry name" value="ACP-like_sf"/>
</dbReference>
<dbReference type="CDD" id="cd18029">
    <property type="entry name" value="DEXHc_XPB"/>
    <property type="match status" value="1"/>
</dbReference>
<dbReference type="InterPro" id="IPR050615">
    <property type="entry name" value="ATP-dep_DNA_Helicase"/>
</dbReference>
<dbReference type="Pfam" id="PF00501">
    <property type="entry name" value="AMP-binding"/>
    <property type="match status" value="2"/>
</dbReference>
<dbReference type="PANTHER" id="PTHR11274:SF0">
    <property type="entry name" value="GENERAL TRANSCRIPTION AND DNA REPAIR FACTOR IIH HELICASE SUBUNIT XPB"/>
    <property type="match status" value="1"/>
</dbReference>
<dbReference type="EMBL" id="WUAV01000003">
    <property type="protein sequence ID" value="KAF1761975.1"/>
    <property type="molecule type" value="Genomic_DNA"/>
</dbReference>
<comment type="catalytic activity">
    <reaction evidence="14">
        <text>Couples ATP hydrolysis with the unwinding of duplex DNA by translocating in the 3'-5' direction.</text>
        <dbReference type="EC" id="5.6.2.4"/>
    </reaction>
</comment>
<dbReference type="InterPro" id="IPR029058">
    <property type="entry name" value="AB_hydrolase_fold"/>
</dbReference>
<dbReference type="GO" id="GO:0006289">
    <property type="term" value="P:nucleotide-excision repair"/>
    <property type="evidence" value="ECO:0007669"/>
    <property type="project" value="InterPro"/>
</dbReference>
<evidence type="ECO:0000256" key="7">
    <source>
        <dbReference type="ARBA" id="ARBA00022801"/>
    </source>
</evidence>
<feature type="compositionally biased region" description="Basic residues" evidence="19">
    <location>
        <begin position="1"/>
        <end position="10"/>
    </location>
</feature>
<evidence type="ECO:0000256" key="17">
    <source>
        <dbReference type="ARBA" id="ARBA00044810"/>
    </source>
</evidence>
<dbReference type="PROSITE" id="PS51194">
    <property type="entry name" value="HELICASE_CTER"/>
    <property type="match status" value="1"/>
</dbReference>
<evidence type="ECO:0000313" key="24">
    <source>
        <dbReference type="Proteomes" id="UP000483820"/>
    </source>
</evidence>
<feature type="region of interest" description="Disordered" evidence="19">
    <location>
        <begin position="1"/>
        <end position="42"/>
    </location>
</feature>
<dbReference type="InterPro" id="IPR014001">
    <property type="entry name" value="Helicase_ATP-bd"/>
</dbReference>
<keyword evidence="12" id="KW-0413">Isomerase</keyword>
<reference evidence="23 24" key="1">
    <citation type="submission" date="2019-12" db="EMBL/GenBank/DDBJ databases">
        <title>Chromosome-level assembly of the Caenorhabditis remanei genome.</title>
        <authorList>
            <person name="Teterina A.A."/>
            <person name="Willis J.H."/>
            <person name="Phillips P.C."/>
        </authorList>
    </citation>
    <scope>NUCLEOTIDE SEQUENCE [LARGE SCALE GENOMIC DNA]</scope>
    <source>
        <strain evidence="23 24">PX506</strain>
        <tissue evidence="23">Whole organism</tissue>
    </source>
</reference>
<keyword evidence="10" id="KW-0238">DNA-binding</keyword>
<dbReference type="PRINTS" id="PR00851">
    <property type="entry name" value="XRODRMPGMNTB"/>
</dbReference>
<dbReference type="InterPro" id="IPR001242">
    <property type="entry name" value="Condensation_dom"/>
</dbReference>
<feature type="compositionally biased region" description="Basic and acidic residues" evidence="19">
    <location>
        <begin position="215"/>
        <end position="235"/>
    </location>
</feature>
<dbReference type="GO" id="GO:0043138">
    <property type="term" value="F:3'-5' DNA helicase activity"/>
    <property type="evidence" value="ECO:0007669"/>
    <property type="project" value="UniProtKB-EC"/>
</dbReference>
<dbReference type="InterPro" id="IPR000873">
    <property type="entry name" value="AMP-dep_synth/lig_dom"/>
</dbReference>
<evidence type="ECO:0000259" key="22">
    <source>
        <dbReference type="PROSITE" id="PS51194"/>
    </source>
</evidence>
<dbReference type="Pfam" id="PF00550">
    <property type="entry name" value="PP-binding"/>
    <property type="match status" value="2"/>
</dbReference>
<dbReference type="InterPro" id="IPR032438">
    <property type="entry name" value="ERCC3_RAD25_C"/>
</dbReference>
<keyword evidence="11" id="KW-0234">DNA repair</keyword>
<comment type="similarity">
    <text evidence="2">Belongs to the helicase family. RAD25/XPB subfamily.</text>
</comment>
<evidence type="ECO:0000256" key="2">
    <source>
        <dbReference type="ARBA" id="ARBA00006637"/>
    </source>
</evidence>
<dbReference type="InterPro" id="IPR023213">
    <property type="entry name" value="CAT-like_dom_sf"/>
</dbReference>
<evidence type="ECO:0000256" key="4">
    <source>
        <dbReference type="ARBA" id="ARBA00022553"/>
    </source>
</evidence>
<keyword evidence="5" id="KW-0547">Nucleotide-binding</keyword>
<evidence type="ECO:0000256" key="14">
    <source>
        <dbReference type="ARBA" id="ARBA00034617"/>
    </source>
</evidence>
<evidence type="ECO:0000259" key="20">
    <source>
        <dbReference type="PROSITE" id="PS50075"/>
    </source>
</evidence>
<protein>
    <recommendedName>
        <fullName evidence="16">General transcription and DNA repair factor IIH helicase/translocase subunit XPB</fullName>
        <ecNumber evidence="15">5.6.2.4</ecNumber>
    </recommendedName>
    <alternativeName>
        <fullName evidence="17">DNA 3'-5' helicase/translocase XPB</fullName>
    </alternativeName>
</protein>
<dbReference type="GO" id="GO:0005675">
    <property type="term" value="C:transcription factor TFIIH holo complex"/>
    <property type="evidence" value="ECO:0007669"/>
    <property type="project" value="TreeGrafter"/>
</dbReference>
<feature type="region of interest" description="Disordered" evidence="19">
    <location>
        <begin position="207"/>
        <end position="242"/>
    </location>
</feature>
<dbReference type="InterPro" id="IPR027417">
    <property type="entry name" value="P-loop_NTPase"/>
</dbReference>
<dbReference type="Gene3D" id="3.40.50.1820">
    <property type="entry name" value="alpha/beta hydrolase"/>
    <property type="match status" value="1"/>
</dbReference>
<evidence type="ECO:0000256" key="6">
    <source>
        <dbReference type="ARBA" id="ARBA00022763"/>
    </source>
</evidence>